<dbReference type="AlphaFoldDB" id="A0ABD2ZEG6"/>
<sequence>MMYLGYPLKKKYILKRRALFQPLIEKILAELTSWHSKLLAVEGKLVLIKHVLSSITLYLLAALQPPNLVLDQIDRILSNFFWGKDGEYPQRHWIAWKRICQPEECNGLGISAMAALSFVPIACS</sequence>
<proteinExistence type="predicted"/>
<keyword evidence="2" id="KW-1185">Reference proteome</keyword>
<evidence type="ECO:0000313" key="2">
    <source>
        <dbReference type="Proteomes" id="UP001630127"/>
    </source>
</evidence>
<protein>
    <submittedName>
        <fullName evidence="1">Uncharacterized protein</fullName>
    </submittedName>
</protein>
<accession>A0ABD2ZEG6</accession>
<dbReference type="Proteomes" id="UP001630127">
    <property type="component" value="Unassembled WGS sequence"/>
</dbReference>
<dbReference type="EMBL" id="JBJUIK010000010">
    <property type="protein sequence ID" value="KAL3516660.1"/>
    <property type="molecule type" value="Genomic_DNA"/>
</dbReference>
<dbReference type="PANTHER" id="PTHR33116">
    <property type="entry name" value="REVERSE TRANSCRIPTASE ZINC-BINDING DOMAIN-CONTAINING PROTEIN-RELATED-RELATED"/>
    <property type="match status" value="1"/>
</dbReference>
<reference evidence="1 2" key="1">
    <citation type="submission" date="2024-11" db="EMBL/GenBank/DDBJ databases">
        <title>A near-complete genome assembly of Cinchona calisaya.</title>
        <authorList>
            <person name="Lian D.C."/>
            <person name="Zhao X.W."/>
            <person name="Wei L."/>
        </authorList>
    </citation>
    <scope>NUCLEOTIDE SEQUENCE [LARGE SCALE GENOMIC DNA]</scope>
    <source>
        <tissue evidence="1">Nenye</tissue>
    </source>
</reference>
<comment type="caution">
    <text evidence="1">The sequence shown here is derived from an EMBL/GenBank/DDBJ whole genome shotgun (WGS) entry which is preliminary data.</text>
</comment>
<name>A0ABD2ZEG6_9GENT</name>
<dbReference type="PANTHER" id="PTHR33116:SF78">
    <property type="entry name" value="OS12G0587133 PROTEIN"/>
    <property type="match status" value="1"/>
</dbReference>
<evidence type="ECO:0000313" key="1">
    <source>
        <dbReference type="EMBL" id="KAL3516660.1"/>
    </source>
</evidence>
<gene>
    <name evidence="1" type="ORF">ACH5RR_023562</name>
</gene>
<organism evidence="1 2">
    <name type="scientific">Cinchona calisaya</name>
    <dbReference type="NCBI Taxonomy" id="153742"/>
    <lineage>
        <taxon>Eukaryota</taxon>
        <taxon>Viridiplantae</taxon>
        <taxon>Streptophyta</taxon>
        <taxon>Embryophyta</taxon>
        <taxon>Tracheophyta</taxon>
        <taxon>Spermatophyta</taxon>
        <taxon>Magnoliopsida</taxon>
        <taxon>eudicotyledons</taxon>
        <taxon>Gunneridae</taxon>
        <taxon>Pentapetalae</taxon>
        <taxon>asterids</taxon>
        <taxon>lamiids</taxon>
        <taxon>Gentianales</taxon>
        <taxon>Rubiaceae</taxon>
        <taxon>Cinchonoideae</taxon>
        <taxon>Cinchoneae</taxon>
        <taxon>Cinchona</taxon>
    </lineage>
</organism>